<name>A0ABR6CM85_9BACI</name>
<protein>
    <submittedName>
        <fullName evidence="1">Competence transcription factor ComK</fullName>
    </submittedName>
</protein>
<dbReference type="EMBL" id="JACJHX010000003">
    <property type="protein sequence ID" value="MBA9026146.1"/>
    <property type="molecule type" value="Genomic_DNA"/>
</dbReference>
<organism evidence="1 2">
    <name type="scientific">Peribacillus huizhouensis</name>
    <dbReference type="NCBI Taxonomy" id="1501239"/>
    <lineage>
        <taxon>Bacteria</taxon>
        <taxon>Bacillati</taxon>
        <taxon>Bacillota</taxon>
        <taxon>Bacilli</taxon>
        <taxon>Bacillales</taxon>
        <taxon>Bacillaceae</taxon>
        <taxon>Peribacillus</taxon>
    </lineage>
</organism>
<dbReference type="InterPro" id="IPR010461">
    <property type="entry name" value="ComK"/>
</dbReference>
<comment type="caution">
    <text evidence="1">The sequence shown here is derived from an EMBL/GenBank/DDBJ whole genome shotgun (WGS) entry which is preliminary data.</text>
</comment>
<gene>
    <name evidence="1" type="ORF">HNP81_001431</name>
</gene>
<reference evidence="1 2" key="1">
    <citation type="submission" date="2020-08" db="EMBL/GenBank/DDBJ databases">
        <title>Genomic Encyclopedia of Type Strains, Phase IV (KMG-IV): sequencing the most valuable type-strain genomes for metagenomic binning, comparative biology and taxonomic classification.</title>
        <authorList>
            <person name="Goeker M."/>
        </authorList>
    </citation>
    <scope>NUCLEOTIDE SEQUENCE [LARGE SCALE GENOMIC DNA]</scope>
    <source>
        <strain evidence="1 2">DSM 105481</strain>
    </source>
</reference>
<keyword evidence="2" id="KW-1185">Reference proteome</keyword>
<dbReference type="Proteomes" id="UP000626697">
    <property type="component" value="Unassembled WGS sequence"/>
</dbReference>
<accession>A0ABR6CM85</accession>
<sequence length="190" mass="22007">MLLKQFYIINKKTVCLFSEYDEQGNEHTRVIEGKRFIFVKKPIQDVLEESFNYYARNLAGAIVGARSILGDKYFLPVELNVHQGIILAPFHLSNSKKKIWVVTPKIIRPEVISIKETILHLTYGHSISIHLTSEQIEKRRGRAAQLQTTLQERDTIEKSRTILFEPGSGFTVVEEKGEYNFQVKKKKKEE</sequence>
<evidence type="ECO:0000313" key="2">
    <source>
        <dbReference type="Proteomes" id="UP000626697"/>
    </source>
</evidence>
<dbReference type="Pfam" id="PF06338">
    <property type="entry name" value="ComK"/>
    <property type="match status" value="1"/>
</dbReference>
<evidence type="ECO:0000313" key="1">
    <source>
        <dbReference type="EMBL" id="MBA9026146.1"/>
    </source>
</evidence>
<proteinExistence type="predicted"/>
<dbReference type="RefSeq" id="WP_182502067.1">
    <property type="nucleotide sequence ID" value="NZ_JACJHX010000003.1"/>
</dbReference>